<dbReference type="GO" id="GO:0009234">
    <property type="term" value="P:menaquinone biosynthetic process"/>
    <property type="evidence" value="ECO:0007669"/>
    <property type="project" value="UniProtKB-UniRule"/>
</dbReference>
<dbReference type="PRINTS" id="PR00111">
    <property type="entry name" value="ABHYDROLASE"/>
</dbReference>
<dbReference type="HAMAP" id="MF_01660">
    <property type="entry name" value="MenH"/>
    <property type="match status" value="1"/>
</dbReference>
<dbReference type="NCBIfam" id="TIGR03695">
    <property type="entry name" value="menH_SHCHC"/>
    <property type="match status" value="1"/>
</dbReference>
<evidence type="ECO:0000313" key="5">
    <source>
        <dbReference type="EMBL" id="MBC8334805.1"/>
    </source>
</evidence>
<dbReference type="UniPathway" id="UPA01057">
    <property type="reaction ID" value="UER00900"/>
</dbReference>
<dbReference type="InterPro" id="IPR022485">
    <property type="entry name" value="SHCHC_synthase_MenH"/>
</dbReference>
<evidence type="ECO:0000256" key="1">
    <source>
        <dbReference type="ARBA" id="ARBA00022428"/>
    </source>
</evidence>
<comment type="similarity">
    <text evidence="3">Belongs to the AB hydrolase superfamily. MenH family.</text>
</comment>
<dbReference type="EMBL" id="JACNJN010000080">
    <property type="protein sequence ID" value="MBC8334805.1"/>
    <property type="molecule type" value="Genomic_DNA"/>
</dbReference>
<comment type="pathway">
    <text evidence="3">Quinol/quinone metabolism; menaquinone biosynthesis.</text>
</comment>
<name>A0A8J6NIH6_9CHLR</name>
<keyword evidence="2 3" id="KW-0456">Lyase</keyword>
<dbReference type="EC" id="4.2.99.20" evidence="3"/>
<evidence type="ECO:0000313" key="6">
    <source>
        <dbReference type="Proteomes" id="UP000614469"/>
    </source>
</evidence>
<dbReference type="UniPathway" id="UPA00079"/>
<comment type="subunit">
    <text evidence="3">Monomer.</text>
</comment>
<feature type="domain" description="AB hydrolase-1" evidence="4">
    <location>
        <begin position="19"/>
        <end position="254"/>
    </location>
</feature>
<gene>
    <name evidence="3 5" type="primary">menH</name>
    <name evidence="5" type="ORF">H8E29_06035</name>
</gene>
<organism evidence="5 6">
    <name type="scientific">Candidatus Desulfolinea nitratireducens</name>
    <dbReference type="NCBI Taxonomy" id="2841698"/>
    <lineage>
        <taxon>Bacteria</taxon>
        <taxon>Bacillati</taxon>
        <taxon>Chloroflexota</taxon>
        <taxon>Anaerolineae</taxon>
        <taxon>Anaerolineales</taxon>
        <taxon>Anaerolineales incertae sedis</taxon>
        <taxon>Candidatus Desulfolinea</taxon>
    </lineage>
</organism>
<keyword evidence="1 3" id="KW-0474">Menaquinone biosynthesis</keyword>
<dbReference type="InterPro" id="IPR000073">
    <property type="entry name" value="AB_hydrolase_1"/>
</dbReference>
<dbReference type="PANTHER" id="PTHR42916:SF1">
    <property type="entry name" value="PROTEIN PHYLLO, CHLOROPLASTIC"/>
    <property type="match status" value="1"/>
</dbReference>
<dbReference type="AlphaFoldDB" id="A0A8J6NIH6"/>
<dbReference type="PANTHER" id="PTHR42916">
    <property type="entry name" value="2-SUCCINYL-5-ENOLPYRUVYL-6-HYDROXY-3-CYCLOHEXENE-1-CARBOXYLATE SYNTHASE"/>
    <property type="match status" value="1"/>
</dbReference>
<comment type="catalytic activity">
    <reaction evidence="3">
        <text>5-enolpyruvoyl-6-hydroxy-2-succinyl-cyclohex-3-ene-1-carboxylate = (1R,6R)-6-hydroxy-2-succinyl-cyclohexa-2,4-diene-1-carboxylate + pyruvate</text>
        <dbReference type="Rhea" id="RHEA:25597"/>
        <dbReference type="ChEBI" id="CHEBI:15361"/>
        <dbReference type="ChEBI" id="CHEBI:58689"/>
        <dbReference type="ChEBI" id="CHEBI:58818"/>
        <dbReference type="EC" id="4.2.99.20"/>
    </reaction>
</comment>
<dbReference type="SUPFAM" id="SSF53474">
    <property type="entry name" value="alpha/beta-Hydrolases"/>
    <property type="match status" value="1"/>
</dbReference>
<evidence type="ECO:0000259" key="4">
    <source>
        <dbReference type="Pfam" id="PF12697"/>
    </source>
</evidence>
<comment type="caution">
    <text evidence="5">The sequence shown here is derived from an EMBL/GenBank/DDBJ whole genome shotgun (WGS) entry which is preliminary data.</text>
</comment>
<dbReference type="Gene3D" id="3.40.50.1820">
    <property type="entry name" value="alpha/beta hydrolase"/>
    <property type="match status" value="1"/>
</dbReference>
<evidence type="ECO:0000256" key="2">
    <source>
        <dbReference type="ARBA" id="ARBA00023239"/>
    </source>
</evidence>
<sequence>MRSRPWPLHELGDPSHPAIIFLHGFMGLGQDWKNIARPLSEKFYCLFPDLPGHGENPLDAQPGHVAWASALRDTLQIRSLKRAYLVGYSMGGRLALYFSLKYPELVEGLAMESTNPGITDPKERQARAAWDDNNKAHIQSKGLASFLTDWYEMPLFASLKNIPGLKDELRVQRAQQNPENMARVIRHLSPGRQPSLWERLPDLSPSTLLVAGLLDEKYTQVSRQMAEIIPDCELALIPACGHNAHLEQPDRYIEIIQKWLYSGKNISNPK</sequence>
<accession>A0A8J6NIH6</accession>
<proteinExistence type="inferred from homology"/>
<dbReference type="InterPro" id="IPR029058">
    <property type="entry name" value="AB_hydrolase_fold"/>
</dbReference>
<evidence type="ECO:0000256" key="3">
    <source>
        <dbReference type="HAMAP-Rule" id="MF_01660"/>
    </source>
</evidence>
<comment type="pathway">
    <text evidence="3">Quinol/quinone metabolism; 1,4-dihydroxy-2-naphthoate biosynthesis; 1,4-dihydroxy-2-naphthoate from chorismate: step 3/7.</text>
</comment>
<reference evidence="5 6" key="1">
    <citation type="submission" date="2020-08" db="EMBL/GenBank/DDBJ databases">
        <title>Bridging the membrane lipid divide: bacteria of the FCB group superphylum have the potential to synthesize archaeal ether lipids.</title>
        <authorList>
            <person name="Villanueva L."/>
            <person name="Von Meijenfeldt F.A.B."/>
            <person name="Westbye A.B."/>
            <person name="Yadav S."/>
            <person name="Hopmans E.C."/>
            <person name="Dutilh B.E."/>
            <person name="Sinninghe Damste J.S."/>
        </authorList>
    </citation>
    <scope>NUCLEOTIDE SEQUENCE [LARGE SCALE GENOMIC DNA]</scope>
    <source>
        <strain evidence="5">NIOZ-UU36</strain>
    </source>
</reference>
<comment type="function">
    <text evidence="3">Catalyzes a proton abstraction reaction that results in 2,5-elimination of pyruvate from 2-succinyl-5-enolpyruvyl-6-hydroxy-3-cyclohexene-1-carboxylate (SEPHCHC) and the formation of 2-succinyl-6-hydroxy-2,4-cyclohexadiene-1-carboxylate (SHCHC).</text>
</comment>
<dbReference type="Proteomes" id="UP000614469">
    <property type="component" value="Unassembled WGS sequence"/>
</dbReference>
<dbReference type="GO" id="GO:0070205">
    <property type="term" value="F:2-succinyl-6-hydroxy-2,4-cyclohexadiene-1-carboxylate synthase activity"/>
    <property type="evidence" value="ECO:0007669"/>
    <property type="project" value="UniProtKB-UniRule"/>
</dbReference>
<protein>
    <recommendedName>
        <fullName evidence="3">Putative 2-succinyl-6-hydroxy-2,4-cyclohexadiene-1-carboxylate synthase</fullName>
        <shortName evidence="3">SHCHC synthase</shortName>
        <ecNumber evidence="3">4.2.99.20</ecNumber>
    </recommendedName>
</protein>
<dbReference type="Pfam" id="PF12697">
    <property type="entry name" value="Abhydrolase_6"/>
    <property type="match status" value="1"/>
</dbReference>